<reference evidence="7 8" key="1">
    <citation type="submission" date="2022-03" db="EMBL/GenBank/DDBJ databases">
        <authorList>
            <person name="Jo J.-H."/>
            <person name="Im W.-T."/>
        </authorList>
    </citation>
    <scope>NUCLEOTIDE SEQUENCE [LARGE SCALE GENOMIC DNA]</scope>
    <source>
        <strain evidence="7 8">MA9</strain>
    </source>
</reference>
<evidence type="ECO:0000256" key="4">
    <source>
        <dbReference type="ARBA" id="ARBA00022989"/>
    </source>
</evidence>
<dbReference type="PANTHER" id="PTHR43723:SF1">
    <property type="entry name" value="COBALT TRANSPORT PROTEIN CBIQ"/>
    <property type="match status" value="1"/>
</dbReference>
<dbReference type="EMBL" id="JAKZFC010000002">
    <property type="protein sequence ID" value="MCH7321955.1"/>
    <property type="molecule type" value="Genomic_DNA"/>
</dbReference>
<keyword evidence="8" id="KW-1185">Reference proteome</keyword>
<dbReference type="InterPro" id="IPR012809">
    <property type="entry name" value="ECF_CbiQ"/>
</dbReference>
<dbReference type="PANTHER" id="PTHR43723">
    <property type="entry name" value="COBALT TRANSPORT PROTEIN CBIQ"/>
    <property type="match status" value="1"/>
</dbReference>
<evidence type="ECO:0000256" key="6">
    <source>
        <dbReference type="SAM" id="Phobius"/>
    </source>
</evidence>
<dbReference type="RefSeq" id="WP_241369003.1">
    <property type="nucleotide sequence ID" value="NZ_JAKZFC010000002.1"/>
</dbReference>
<feature type="transmembrane region" description="Helical" evidence="6">
    <location>
        <begin position="39"/>
        <end position="56"/>
    </location>
</feature>
<evidence type="ECO:0000313" key="8">
    <source>
        <dbReference type="Proteomes" id="UP001316087"/>
    </source>
</evidence>
<organism evidence="7 8">
    <name type="scientific">Solibacillus palustris</name>
    <dbReference type="NCBI Taxonomy" id="2908203"/>
    <lineage>
        <taxon>Bacteria</taxon>
        <taxon>Bacillati</taxon>
        <taxon>Bacillota</taxon>
        <taxon>Bacilli</taxon>
        <taxon>Bacillales</taxon>
        <taxon>Caryophanaceae</taxon>
        <taxon>Solibacillus</taxon>
    </lineage>
</organism>
<proteinExistence type="predicted"/>
<feature type="transmembrane region" description="Helical" evidence="6">
    <location>
        <begin position="116"/>
        <end position="134"/>
    </location>
</feature>
<dbReference type="Pfam" id="PF02361">
    <property type="entry name" value="CbiQ"/>
    <property type="match status" value="1"/>
</dbReference>
<gene>
    <name evidence="7" type="primary">cbiQ</name>
    <name evidence="7" type="ORF">LZ480_08625</name>
</gene>
<dbReference type="CDD" id="cd16914">
    <property type="entry name" value="EcfT"/>
    <property type="match status" value="1"/>
</dbReference>
<name>A0ABS9UD88_9BACL</name>
<comment type="caution">
    <text evidence="7">The sequence shown here is derived from an EMBL/GenBank/DDBJ whole genome shotgun (WGS) entry which is preliminary data.</text>
</comment>
<evidence type="ECO:0000256" key="1">
    <source>
        <dbReference type="ARBA" id="ARBA00004651"/>
    </source>
</evidence>
<feature type="transmembrane region" description="Helical" evidence="6">
    <location>
        <begin position="189"/>
        <end position="208"/>
    </location>
</feature>
<evidence type="ECO:0000313" key="7">
    <source>
        <dbReference type="EMBL" id="MCH7321955.1"/>
    </source>
</evidence>
<evidence type="ECO:0000256" key="5">
    <source>
        <dbReference type="ARBA" id="ARBA00023136"/>
    </source>
</evidence>
<keyword evidence="3 6" id="KW-0812">Transmembrane</keyword>
<dbReference type="NCBIfam" id="TIGR02454">
    <property type="entry name" value="ECF_T_CbiQ"/>
    <property type="match status" value="1"/>
</dbReference>
<keyword evidence="4 6" id="KW-1133">Transmembrane helix</keyword>
<protein>
    <submittedName>
        <fullName evidence="7">Cobalt ECF transporter T component CbiQ</fullName>
    </submittedName>
</protein>
<accession>A0ABS9UD88</accession>
<feature type="transmembrane region" description="Helical" evidence="6">
    <location>
        <begin position="63"/>
        <end position="85"/>
    </location>
</feature>
<dbReference type="Proteomes" id="UP001316087">
    <property type="component" value="Unassembled WGS sequence"/>
</dbReference>
<keyword evidence="2" id="KW-1003">Cell membrane</keyword>
<evidence type="ECO:0000256" key="3">
    <source>
        <dbReference type="ARBA" id="ARBA00022692"/>
    </source>
</evidence>
<keyword evidence="5 6" id="KW-0472">Membrane</keyword>
<sequence>MLNIDFLASHNAIHKVAASQKITFSVISLSLVTLLRNNILSVWTLLFMSSVIIFYAKIPWKTYVTLLIAPIGFVFAGMIAIVLSISFAQPIPISALWHSTLLGMQLFILPNDLLRAITIFFTSISATSCLYFLILTTPMYEISPVLARLKVPTIIIELIELMYRFIFLLLQTVAQLYTAQDARLGYRTYRISFQSLSFLISALFRSIFFRHQAMTYAMTARNIEQFIIPQQFLSEKAWDQKLTIIAGGFLIVTFVLIV</sequence>
<dbReference type="InterPro" id="IPR003339">
    <property type="entry name" value="ABC/ECF_trnsptr_transmembrane"/>
</dbReference>
<feature type="transmembrane region" description="Helical" evidence="6">
    <location>
        <begin position="154"/>
        <end position="177"/>
    </location>
</feature>
<dbReference type="InterPro" id="IPR052770">
    <property type="entry name" value="Cobalt_transport_CbiQ"/>
</dbReference>
<comment type="subcellular location">
    <subcellularLocation>
        <location evidence="1">Cell membrane</location>
        <topology evidence="1">Multi-pass membrane protein</topology>
    </subcellularLocation>
</comment>
<evidence type="ECO:0000256" key="2">
    <source>
        <dbReference type="ARBA" id="ARBA00022475"/>
    </source>
</evidence>